<dbReference type="Proteomes" id="UP000317291">
    <property type="component" value="Unassembled WGS sequence"/>
</dbReference>
<evidence type="ECO:0000313" key="1">
    <source>
        <dbReference type="EMBL" id="TWS20708.1"/>
    </source>
</evidence>
<evidence type="ECO:0000313" key="2">
    <source>
        <dbReference type="Proteomes" id="UP000317291"/>
    </source>
</evidence>
<reference evidence="1 2" key="1">
    <citation type="submission" date="2019-06" db="EMBL/GenBank/DDBJ databases">
        <title>Tsukamurella conjunctivitidis sp. nov., Tsukamurella assacharolytica sp. nov. and Tsukamurella sputae sp. nov. isolated from patients with conjunctivitis, bacteraemia (lymphoma) and respiratory infection (sputum) in Hong Kong.</title>
        <authorList>
            <person name="Teng J.L.L."/>
            <person name="Lee H.H."/>
            <person name="Fong J.Y.H."/>
            <person name="Fok K.M.N."/>
            <person name="Lau S.K.P."/>
            <person name="Woo P.C.Y."/>
        </authorList>
    </citation>
    <scope>NUCLEOTIDE SEQUENCE [LARGE SCALE GENOMIC DNA]</scope>
    <source>
        <strain evidence="1 2">HKU71</strain>
    </source>
</reference>
<organism evidence="1 2">
    <name type="scientific">Tsukamurella asaccharolytica</name>
    <dbReference type="NCBI Taxonomy" id="2592067"/>
    <lineage>
        <taxon>Bacteria</taxon>
        <taxon>Bacillati</taxon>
        <taxon>Actinomycetota</taxon>
        <taxon>Actinomycetes</taxon>
        <taxon>Mycobacteriales</taxon>
        <taxon>Tsukamurellaceae</taxon>
        <taxon>Tsukamurella</taxon>
    </lineage>
</organism>
<comment type="caution">
    <text evidence="1">The sequence shown here is derived from an EMBL/GenBank/DDBJ whole genome shotgun (WGS) entry which is preliminary data.</text>
</comment>
<protein>
    <recommendedName>
        <fullName evidence="3">Hydroxymethylglutaryl-CoA lyase</fullName>
    </recommendedName>
</protein>
<dbReference type="OrthoDB" id="9778153at2"/>
<accession>A0A5C5RDG6</accession>
<proteinExistence type="predicted"/>
<keyword evidence="2" id="KW-1185">Reference proteome</keyword>
<dbReference type="AlphaFoldDB" id="A0A5C5RDG6"/>
<sequence>MSPLLAALVDDAGLFPPTALSMGESLARHRRDLVADDPMLTQRFLCPAERIDELRAGLAVDDRISLGLIASAATPDGTLAAAAAAVDADPRLRLALVEIARGPVDLAAILPVATASGTPVYVEAPDRADTPRLAALLAGRGAGVKIRCGGASAEQFPHPAEVADALLAAADANVPVKATAGLHHAVRHRDPSTGFTHHGFLNLLLAAAHAATGDGRAAVTAVLESTDGAALAAQARGLPPDGAAAARRLLRAYGSCSTATPPAEAAALGLTPAPLTEGQRT</sequence>
<gene>
    <name evidence="1" type="ORF">FK529_05045</name>
</gene>
<name>A0A5C5RDG6_9ACTN</name>
<evidence type="ECO:0008006" key="3">
    <source>
        <dbReference type="Google" id="ProtNLM"/>
    </source>
</evidence>
<dbReference type="RefSeq" id="WP_146559928.1">
    <property type="nucleotide sequence ID" value="NZ_VIGW01000002.1"/>
</dbReference>
<dbReference type="EMBL" id="VIGW01000002">
    <property type="protein sequence ID" value="TWS20708.1"/>
    <property type="molecule type" value="Genomic_DNA"/>
</dbReference>